<sequence>MAQQASSSSRQKIAVIGAGISGLASAYLLNRKHDVCLYEAGDYLGGHSNTVDVSINGLSHPVDTGFLVLNDKTYPNLIALLAELNVATYSTDMSFGVSMDDGRLEWAGTDLASVFAQQRNLWSPRFWGMLKDILRFNKAAHANLVRVGNSGETLGQLLDAGGYGQLFREGYLLPMAAAIWSSSPSDILRFPALTFLRFCINHALLQVNDRPKWQTVQGGSRSYVQRIAATLPDIRLNTPVLGVRRDVSGVRVLSASGESRFNAVVFAGHAPDILSILEDASPAEQKLLAAVRYQPNTAYLHLDERQLPHNKKVWSAWNYLGGAAVDGQRPVCVSYLLNQLQNLPFEHPVVVTLNPFKKPDLVIAQFEYEHPILDQAAIDAQLRLPQLQGRNRTWFAGAWTGYGFHEDGLKSALRVAADFDVLPAWAQL</sequence>
<dbReference type="InterPro" id="IPR036188">
    <property type="entry name" value="FAD/NAD-bd_sf"/>
</dbReference>
<dbReference type="Pfam" id="PF01593">
    <property type="entry name" value="Amino_oxidase"/>
    <property type="match status" value="1"/>
</dbReference>
<evidence type="ECO:0000313" key="2">
    <source>
        <dbReference type="EMBL" id="MFC7419924.1"/>
    </source>
</evidence>
<name>A0ABW2QYH9_9NEIS</name>
<accession>A0ABW2QYH9</accession>
<dbReference type="PANTHER" id="PTHR42923:SF17">
    <property type="entry name" value="AMINE OXIDASE DOMAIN-CONTAINING PROTEIN"/>
    <property type="match status" value="1"/>
</dbReference>
<dbReference type="EMBL" id="JBHTBQ010000014">
    <property type="protein sequence ID" value="MFC7419924.1"/>
    <property type="molecule type" value="Genomic_DNA"/>
</dbReference>
<gene>
    <name evidence="2" type="ORF">ACFQNF_08505</name>
</gene>
<comment type="caution">
    <text evidence="2">The sequence shown here is derived from an EMBL/GenBank/DDBJ whole genome shotgun (WGS) entry which is preliminary data.</text>
</comment>
<evidence type="ECO:0000313" key="3">
    <source>
        <dbReference type="Proteomes" id="UP001596473"/>
    </source>
</evidence>
<protein>
    <submittedName>
        <fullName evidence="2">NAD(P)/FAD-dependent oxidoreductase</fullName>
    </submittedName>
</protein>
<dbReference type="Gene3D" id="3.30.70.1990">
    <property type="match status" value="1"/>
</dbReference>
<organism evidence="2 3">
    <name type="scientific">Iodobacter arcticus</name>
    <dbReference type="NCBI Taxonomy" id="590593"/>
    <lineage>
        <taxon>Bacteria</taxon>
        <taxon>Pseudomonadati</taxon>
        <taxon>Pseudomonadota</taxon>
        <taxon>Betaproteobacteria</taxon>
        <taxon>Neisseriales</taxon>
        <taxon>Chitinibacteraceae</taxon>
        <taxon>Iodobacter</taxon>
    </lineage>
</organism>
<keyword evidence="3" id="KW-1185">Reference proteome</keyword>
<dbReference type="Proteomes" id="UP001596473">
    <property type="component" value="Unassembled WGS sequence"/>
</dbReference>
<dbReference type="InterPro" id="IPR002937">
    <property type="entry name" value="Amino_oxidase"/>
</dbReference>
<dbReference type="PANTHER" id="PTHR42923">
    <property type="entry name" value="PROTOPORPHYRINOGEN OXIDASE"/>
    <property type="match status" value="1"/>
</dbReference>
<evidence type="ECO:0000259" key="1">
    <source>
        <dbReference type="Pfam" id="PF01593"/>
    </source>
</evidence>
<dbReference type="Gene3D" id="1.10.405.20">
    <property type="match status" value="1"/>
</dbReference>
<reference evidence="3" key="1">
    <citation type="journal article" date="2019" name="Int. J. Syst. Evol. Microbiol.">
        <title>The Global Catalogue of Microorganisms (GCM) 10K type strain sequencing project: providing services to taxonomists for standard genome sequencing and annotation.</title>
        <authorList>
            <consortium name="The Broad Institute Genomics Platform"/>
            <consortium name="The Broad Institute Genome Sequencing Center for Infectious Disease"/>
            <person name="Wu L."/>
            <person name="Ma J."/>
        </authorList>
    </citation>
    <scope>NUCLEOTIDE SEQUENCE [LARGE SCALE GENOMIC DNA]</scope>
    <source>
        <strain evidence="3">CCUG 62945</strain>
    </source>
</reference>
<proteinExistence type="predicted"/>
<dbReference type="Gene3D" id="3.50.50.60">
    <property type="entry name" value="FAD/NAD(P)-binding domain"/>
    <property type="match status" value="1"/>
</dbReference>
<dbReference type="SUPFAM" id="SSF51905">
    <property type="entry name" value="FAD/NAD(P)-binding domain"/>
    <property type="match status" value="1"/>
</dbReference>
<dbReference type="InterPro" id="IPR050464">
    <property type="entry name" value="Zeta_carotene_desat/Oxidored"/>
</dbReference>
<dbReference type="RefSeq" id="WP_380187570.1">
    <property type="nucleotide sequence ID" value="NZ_JBHTBQ010000014.1"/>
</dbReference>
<feature type="domain" description="Amine oxidase" evidence="1">
    <location>
        <begin position="20"/>
        <end position="296"/>
    </location>
</feature>